<dbReference type="InterPro" id="IPR050680">
    <property type="entry name" value="YpeA/RimI_acetyltransf"/>
</dbReference>
<evidence type="ECO:0000313" key="4">
    <source>
        <dbReference type="EMBL" id="OIJ10349.1"/>
    </source>
</evidence>
<proteinExistence type="predicted"/>
<comment type="caution">
    <text evidence="4">The sequence shown here is derived from an EMBL/GenBank/DDBJ whole genome shotgun (WGS) entry which is preliminary data.</text>
</comment>
<dbReference type="InterPro" id="IPR000182">
    <property type="entry name" value="GNAT_dom"/>
</dbReference>
<dbReference type="EMBL" id="MLQQ01000040">
    <property type="protein sequence ID" value="OIJ10349.1"/>
    <property type="molecule type" value="Genomic_DNA"/>
</dbReference>
<gene>
    <name evidence="4" type="ORF">BKP35_13810</name>
</gene>
<keyword evidence="5" id="KW-1185">Reference proteome</keyword>
<feature type="domain" description="N-acetyltransferase" evidence="3">
    <location>
        <begin position="13"/>
        <end position="152"/>
    </location>
</feature>
<keyword evidence="2" id="KW-0012">Acyltransferase</keyword>
<name>A0A1S2LCX2_9BACI</name>
<dbReference type="Pfam" id="PF00583">
    <property type="entry name" value="Acetyltransf_1"/>
    <property type="match status" value="1"/>
</dbReference>
<accession>A0A1S2LCX2</accession>
<evidence type="ECO:0000313" key="5">
    <source>
        <dbReference type="Proteomes" id="UP000180098"/>
    </source>
</evidence>
<keyword evidence="1 4" id="KW-0808">Transferase</keyword>
<dbReference type="CDD" id="cd04301">
    <property type="entry name" value="NAT_SF"/>
    <property type="match status" value="1"/>
</dbReference>
<dbReference type="GO" id="GO:0016747">
    <property type="term" value="F:acyltransferase activity, transferring groups other than amino-acyl groups"/>
    <property type="evidence" value="ECO:0007669"/>
    <property type="project" value="InterPro"/>
</dbReference>
<dbReference type="PANTHER" id="PTHR43420:SF44">
    <property type="entry name" value="ACETYLTRANSFERASE YPEA"/>
    <property type="match status" value="1"/>
</dbReference>
<evidence type="ECO:0000256" key="1">
    <source>
        <dbReference type="ARBA" id="ARBA00022679"/>
    </source>
</evidence>
<dbReference type="Gene3D" id="3.40.630.30">
    <property type="match status" value="1"/>
</dbReference>
<dbReference type="PANTHER" id="PTHR43420">
    <property type="entry name" value="ACETYLTRANSFERASE"/>
    <property type="match status" value="1"/>
</dbReference>
<organism evidence="4 5">
    <name type="scientific">Anaerobacillus arseniciselenatis</name>
    <dbReference type="NCBI Taxonomy" id="85682"/>
    <lineage>
        <taxon>Bacteria</taxon>
        <taxon>Bacillati</taxon>
        <taxon>Bacillota</taxon>
        <taxon>Bacilli</taxon>
        <taxon>Bacillales</taxon>
        <taxon>Bacillaceae</taxon>
        <taxon>Anaerobacillus</taxon>
    </lineage>
</organism>
<evidence type="ECO:0000259" key="3">
    <source>
        <dbReference type="PROSITE" id="PS51186"/>
    </source>
</evidence>
<dbReference type="AlphaFoldDB" id="A0A1S2LCX2"/>
<sequence length="152" mass="17442">MLNVFLVENNASENLRENIADLMMGQMEQIGDSDSYTKLKVSIDLALEEGSTARIFAVEENERIIGLAFFNLALSLEKGGHYIWLNELYVHKEYRQKGIAKKLLLHIIFWAEQNDLKAIELETGVNNIATKKLYNSFGFYDIVSKRYGLDVF</sequence>
<reference evidence="4 5" key="1">
    <citation type="submission" date="2016-10" db="EMBL/GenBank/DDBJ databases">
        <title>Draft genome sequences of four alkaliphilic bacteria belonging to the Anaerobacillus genus.</title>
        <authorList>
            <person name="Bassil N.M."/>
            <person name="Lloyd J.R."/>
        </authorList>
    </citation>
    <scope>NUCLEOTIDE SEQUENCE [LARGE SCALE GENOMIC DNA]</scope>
    <source>
        <strain evidence="4 5">DSM 15340</strain>
    </source>
</reference>
<dbReference type="Proteomes" id="UP000180098">
    <property type="component" value="Unassembled WGS sequence"/>
</dbReference>
<evidence type="ECO:0000256" key="2">
    <source>
        <dbReference type="ARBA" id="ARBA00023315"/>
    </source>
</evidence>
<protein>
    <submittedName>
        <fullName evidence="4">GNAT family N-acetyltransferase</fullName>
    </submittedName>
</protein>
<dbReference type="PROSITE" id="PS51186">
    <property type="entry name" value="GNAT"/>
    <property type="match status" value="1"/>
</dbReference>
<dbReference type="SUPFAM" id="SSF55729">
    <property type="entry name" value="Acyl-CoA N-acyltransferases (Nat)"/>
    <property type="match status" value="1"/>
</dbReference>
<dbReference type="InterPro" id="IPR016181">
    <property type="entry name" value="Acyl_CoA_acyltransferase"/>
</dbReference>